<proteinExistence type="predicted"/>
<gene>
    <name evidence="1" type="ORF">GMARGA_LOCUS12760</name>
</gene>
<organism evidence="1 2">
    <name type="scientific">Gigaspora margarita</name>
    <dbReference type="NCBI Taxonomy" id="4874"/>
    <lineage>
        <taxon>Eukaryota</taxon>
        <taxon>Fungi</taxon>
        <taxon>Fungi incertae sedis</taxon>
        <taxon>Mucoromycota</taxon>
        <taxon>Glomeromycotina</taxon>
        <taxon>Glomeromycetes</taxon>
        <taxon>Diversisporales</taxon>
        <taxon>Gigasporaceae</taxon>
        <taxon>Gigaspora</taxon>
    </lineage>
</organism>
<evidence type="ECO:0000313" key="1">
    <source>
        <dbReference type="EMBL" id="CAG8711139.1"/>
    </source>
</evidence>
<dbReference type="SUPFAM" id="SSF56112">
    <property type="entry name" value="Protein kinase-like (PK-like)"/>
    <property type="match status" value="1"/>
</dbReference>
<sequence length="102" mass="11844">MIKRNDFSDHVEIGINIYKAKCNNETFVLKELKESETIQETLKIIKILQNIPHPNVVKFHGLINAPMEIMTLTQSGVRETASEMLLEYDSLYMSCWDEDPEK</sequence>
<accession>A0ABN7V0V2</accession>
<name>A0ABN7V0V2_GIGMA</name>
<dbReference type="InterPro" id="IPR011009">
    <property type="entry name" value="Kinase-like_dom_sf"/>
</dbReference>
<comment type="caution">
    <text evidence="1">The sequence shown here is derived from an EMBL/GenBank/DDBJ whole genome shotgun (WGS) entry which is preliminary data.</text>
</comment>
<protein>
    <submittedName>
        <fullName evidence="1">43523_t:CDS:1</fullName>
    </submittedName>
</protein>
<dbReference type="Gene3D" id="3.30.200.20">
    <property type="entry name" value="Phosphorylase Kinase, domain 1"/>
    <property type="match status" value="1"/>
</dbReference>
<dbReference type="EMBL" id="CAJVQB010007909">
    <property type="protein sequence ID" value="CAG8711139.1"/>
    <property type="molecule type" value="Genomic_DNA"/>
</dbReference>
<keyword evidence="2" id="KW-1185">Reference proteome</keyword>
<evidence type="ECO:0000313" key="2">
    <source>
        <dbReference type="Proteomes" id="UP000789901"/>
    </source>
</evidence>
<reference evidence="1 2" key="1">
    <citation type="submission" date="2021-06" db="EMBL/GenBank/DDBJ databases">
        <authorList>
            <person name="Kallberg Y."/>
            <person name="Tangrot J."/>
            <person name="Rosling A."/>
        </authorList>
    </citation>
    <scope>NUCLEOTIDE SEQUENCE [LARGE SCALE GENOMIC DNA]</scope>
    <source>
        <strain evidence="1 2">120-4 pot B 10/14</strain>
    </source>
</reference>
<dbReference type="Proteomes" id="UP000789901">
    <property type="component" value="Unassembled WGS sequence"/>
</dbReference>